<dbReference type="Proteomes" id="UP000515917">
    <property type="component" value="Chromosome"/>
</dbReference>
<feature type="region of interest" description="Disordered" evidence="1">
    <location>
        <begin position="42"/>
        <end position="64"/>
    </location>
</feature>
<dbReference type="KEGG" id="ifl:C1H71_01700"/>
<proteinExistence type="predicted"/>
<dbReference type="InterPro" id="IPR036196">
    <property type="entry name" value="Ptyr_pPase_sf"/>
</dbReference>
<dbReference type="SUPFAM" id="SSF52788">
    <property type="entry name" value="Phosphotyrosine protein phosphatases I"/>
    <property type="match status" value="1"/>
</dbReference>
<evidence type="ECO:0000313" key="3">
    <source>
        <dbReference type="Proteomes" id="UP000515917"/>
    </source>
</evidence>
<dbReference type="AlphaFoldDB" id="A0A7G3G5J3"/>
<sequence length="103" mass="11704">MGYETSQLHSKFWQAFEHSNAPHMDIIITVCDKAHGEACPTRPGHPISAQWGYEDPHGDTEEEKRASYSKIFTQIKRRIDLLVSLSSEKPQHLSLNDTVKEIG</sequence>
<evidence type="ECO:0000256" key="1">
    <source>
        <dbReference type="SAM" id="MobiDB-lite"/>
    </source>
</evidence>
<reference evidence="2 3" key="1">
    <citation type="submission" date="2018-01" db="EMBL/GenBank/DDBJ databases">
        <title>Genome sequence of Iodobacter sp. strain PCH194 isolated from Indian Trans-Himalaya.</title>
        <authorList>
            <person name="Kumar V."/>
            <person name="Thakur V."/>
            <person name="Kumar S."/>
            <person name="Singh D."/>
        </authorList>
    </citation>
    <scope>NUCLEOTIDE SEQUENCE [LARGE SCALE GENOMIC DNA]</scope>
    <source>
        <strain evidence="2 3">PCH194</strain>
    </source>
</reference>
<gene>
    <name evidence="2" type="ORF">C1H71_01700</name>
</gene>
<organism evidence="2 3">
    <name type="scientific">Iodobacter fluviatilis</name>
    <dbReference type="NCBI Taxonomy" id="537"/>
    <lineage>
        <taxon>Bacteria</taxon>
        <taxon>Pseudomonadati</taxon>
        <taxon>Pseudomonadota</taxon>
        <taxon>Betaproteobacteria</taxon>
        <taxon>Neisseriales</taxon>
        <taxon>Chitinibacteraceae</taxon>
        <taxon>Iodobacter</taxon>
    </lineage>
</organism>
<feature type="compositionally biased region" description="Basic and acidic residues" evidence="1">
    <location>
        <begin position="54"/>
        <end position="64"/>
    </location>
</feature>
<keyword evidence="3" id="KW-1185">Reference proteome</keyword>
<evidence type="ECO:0000313" key="2">
    <source>
        <dbReference type="EMBL" id="QBC42402.1"/>
    </source>
</evidence>
<name>A0A7G3G5J3_9NEIS</name>
<dbReference type="PANTHER" id="PTHR43428:SF1">
    <property type="entry name" value="ARSENATE REDUCTASE"/>
    <property type="match status" value="1"/>
</dbReference>
<accession>A0A7G3G5J3</accession>
<protein>
    <submittedName>
        <fullName evidence="2">Uncharacterized protein</fullName>
    </submittedName>
</protein>
<dbReference type="Gene3D" id="3.40.50.2300">
    <property type="match status" value="1"/>
</dbReference>
<dbReference type="EMBL" id="CP025781">
    <property type="protein sequence ID" value="QBC42402.1"/>
    <property type="molecule type" value="Genomic_DNA"/>
</dbReference>
<dbReference type="PANTHER" id="PTHR43428">
    <property type="entry name" value="ARSENATE REDUCTASE"/>
    <property type="match status" value="1"/>
</dbReference>